<dbReference type="SUPFAM" id="SSF54427">
    <property type="entry name" value="NTF2-like"/>
    <property type="match status" value="2"/>
</dbReference>
<keyword evidence="4" id="KW-1185">Reference proteome</keyword>
<evidence type="ECO:0000313" key="3">
    <source>
        <dbReference type="EMBL" id="TVV77149.1"/>
    </source>
</evidence>
<dbReference type="Pfam" id="PF13474">
    <property type="entry name" value="SnoaL_3"/>
    <property type="match status" value="1"/>
</dbReference>
<dbReference type="InterPro" id="IPR037401">
    <property type="entry name" value="SnoaL-like"/>
</dbReference>
<evidence type="ECO:0000259" key="2">
    <source>
        <dbReference type="Pfam" id="PF13474"/>
    </source>
</evidence>
<dbReference type="Proteomes" id="UP000318681">
    <property type="component" value="Unassembled WGS sequence"/>
</dbReference>
<feature type="signal peptide" evidence="1">
    <location>
        <begin position="1"/>
        <end position="20"/>
    </location>
</feature>
<dbReference type="OrthoDB" id="9812295at2"/>
<organism evidence="3 4">
    <name type="scientific">Alterirhizorhabdus solaris</name>
    <dbReference type="NCBI Taxonomy" id="2529389"/>
    <lineage>
        <taxon>Bacteria</taxon>
        <taxon>Pseudomonadati</taxon>
        <taxon>Pseudomonadota</taxon>
        <taxon>Alphaproteobacteria</taxon>
        <taxon>Sphingomonadales</taxon>
        <taxon>Rhizorhabdaceae</taxon>
        <taxon>Alterirhizorhabdus</taxon>
    </lineage>
</organism>
<dbReference type="Gene3D" id="3.10.450.50">
    <property type="match status" value="2"/>
</dbReference>
<dbReference type="RefSeq" id="WP_145147640.1">
    <property type="nucleotide sequence ID" value="NZ_VNIM01000004.1"/>
</dbReference>
<comment type="caution">
    <text evidence="3">The sequence shown here is derived from an EMBL/GenBank/DDBJ whole genome shotgun (WGS) entry which is preliminary data.</text>
</comment>
<gene>
    <name evidence="3" type="ORF">FOY91_02140</name>
</gene>
<dbReference type="AlphaFoldDB" id="A0A558RCI1"/>
<proteinExistence type="predicted"/>
<dbReference type="InterPro" id="IPR032710">
    <property type="entry name" value="NTF2-like_dom_sf"/>
</dbReference>
<reference evidence="3 4" key="1">
    <citation type="submission" date="2019-07" db="EMBL/GenBank/DDBJ databases">
        <title>Sphingomonas solaris sp. nov., isolated from a solar panel from Boston, Massachusetts.</title>
        <authorList>
            <person name="Tanner K."/>
            <person name="Pascual J."/>
            <person name="Mancuso C."/>
            <person name="Pereto J."/>
            <person name="Khalil A."/>
            <person name="Vilanova C."/>
        </authorList>
    </citation>
    <scope>NUCLEOTIDE SEQUENCE [LARGE SCALE GENOMIC DNA]</scope>
    <source>
        <strain evidence="3 4">R4DWN</strain>
    </source>
</reference>
<feature type="domain" description="SnoaL-like" evidence="2">
    <location>
        <begin position="34"/>
        <end position="152"/>
    </location>
</feature>
<keyword evidence="1" id="KW-0732">Signal</keyword>
<evidence type="ECO:0000256" key="1">
    <source>
        <dbReference type="SAM" id="SignalP"/>
    </source>
</evidence>
<dbReference type="EMBL" id="VNIM01000004">
    <property type="protein sequence ID" value="TVV77149.1"/>
    <property type="molecule type" value="Genomic_DNA"/>
</dbReference>
<feature type="chain" id="PRO_5022007139" evidence="1">
    <location>
        <begin position="21"/>
        <end position="326"/>
    </location>
</feature>
<accession>A0A558RCI1</accession>
<protein>
    <submittedName>
        <fullName evidence="3">Nuclear transport factor 2 family protein</fullName>
    </submittedName>
</protein>
<evidence type="ECO:0000313" key="4">
    <source>
        <dbReference type="Proteomes" id="UP000318681"/>
    </source>
</evidence>
<name>A0A558RCI1_9SPHN</name>
<sequence>MRRNHRLLAAAAIGAALIGAAPVPNFNDPADVAAIFALEARIAGELDADRLIADYAEDAVVLDTFTPGVFRGRAQIRDGFATQLAKIRSLAHTAPETIVATNGTFGCAAMQIAFRTEMKDGTRFTMNLRQLDALKKVNGRWQIVQQHISLPLDPKTQRALLDAPIQPRTLSWSARPVEAPSTTPAQAKAEIRLWMDIGGASQGLDMLMGYYGPGDDLLVYDSLHPRALIGRKEVRGHYAAVMNSYKDIKLSMPMFVADSDGAMGVQINTQNITLTLNDGTASNVALRQSDCMRRIGGKWYSFLEMVSYPVDQAAMKGMMTGPGAAE</sequence>